<proteinExistence type="predicted"/>
<dbReference type="OrthoDB" id="10021397at2759"/>
<evidence type="ECO:0000313" key="9">
    <source>
        <dbReference type="Proteomes" id="UP000256645"/>
    </source>
</evidence>
<reference evidence="8 9" key="1">
    <citation type="journal article" date="2018" name="IMA Fungus">
        <title>IMA Genome-F 9: Draft genome sequence of Annulohypoxylon stygium, Aspergillus mulundensis, Berkeleyomyces basicola (syn. Thielaviopsis basicola), Ceratocystis smalleyi, two Cercospora beticola strains, Coleophoma cylindrospora, Fusarium fracticaudum, Phialophora cf. hyalina, and Morchella septimelata.</title>
        <authorList>
            <person name="Wingfield B.D."/>
            <person name="Bills G.F."/>
            <person name="Dong Y."/>
            <person name="Huang W."/>
            <person name="Nel W.J."/>
            <person name="Swalarsk-Parry B.S."/>
            <person name="Vaghefi N."/>
            <person name="Wilken P.M."/>
            <person name="An Z."/>
            <person name="de Beer Z.W."/>
            <person name="De Vos L."/>
            <person name="Chen L."/>
            <person name="Duong T.A."/>
            <person name="Gao Y."/>
            <person name="Hammerbacher A."/>
            <person name="Kikkert J.R."/>
            <person name="Li Y."/>
            <person name="Li H."/>
            <person name="Li K."/>
            <person name="Li Q."/>
            <person name="Liu X."/>
            <person name="Ma X."/>
            <person name="Naidoo K."/>
            <person name="Pethybridge S.J."/>
            <person name="Sun J."/>
            <person name="Steenkamp E.T."/>
            <person name="van der Nest M.A."/>
            <person name="van Wyk S."/>
            <person name="Wingfield M.J."/>
            <person name="Xiong C."/>
            <person name="Yue Q."/>
            <person name="Zhang X."/>
        </authorList>
    </citation>
    <scope>NUCLEOTIDE SEQUENCE [LARGE SCALE GENOMIC DNA]</scope>
    <source>
        <strain evidence="8 9">BP6252</strain>
    </source>
</reference>
<dbReference type="Gene3D" id="1.20.1250.20">
    <property type="entry name" value="MFS general substrate transporter like domains"/>
    <property type="match status" value="1"/>
</dbReference>
<feature type="transmembrane region" description="Helical" evidence="6">
    <location>
        <begin position="356"/>
        <end position="376"/>
    </location>
</feature>
<keyword evidence="4 6" id="KW-0472">Membrane</keyword>
<dbReference type="Pfam" id="PF07690">
    <property type="entry name" value="MFS_1"/>
    <property type="match status" value="1"/>
</dbReference>
<feature type="region of interest" description="Disordered" evidence="5">
    <location>
        <begin position="145"/>
        <end position="189"/>
    </location>
</feature>
<evidence type="ECO:0000313" key="8">
    <source>
        <dbReference type="EMBL" id="RDW75020.1"/>
    </source>
</evidence>
<dbReference type="FunFam" id="1.20.1720.10:FF:000012">
    <property type="entry name" value="MFS toxin efflux pump (AflT)"/>
    <property type="match status" value="1"/>
</dbReference>
<dbReference type="FunFam" id="1.20.1250.20:FF:000196">
    <property type="entry name" value="MFS toxin efflux pump (AflT)"/>
    <property type="match status" value="1"/>
</dbReference>
<dbReference type="PANTHER" id="PTHR23501:SF198">
    <property type="entry name" value="AZOLE RESISTANCE PROTEIN 1-RELATED"/>
    <property type="match status" value="1"/>
</dbReference>
<evidence type="ECO:0000256" key="5">
    <source>
        <dbReference type="SAM" id="MobiDB-lite"/>
    </source>
</evidence>
<dbReference type="PRINTS" id="PR01036">
    <property type="entry name" value="TCRTETB"/>
</dbReference>
<dbReference type="CDD" id="cd17502">
    <property type="entry name" value="MFS_Azr1_MDR_like"/>
    <property type="match status" value="1"/>
</dbReference>
<feature type="transmembrane region" description="Helical" evidence="6">
    <location>
        <begin position="267"/>
        <end position="287"/>
    </location>
</feature>
<dbReference type="PANTHER" id="PTHR23501">
    <property type="entry name" value="MAJOR FACILITATOR SUPERFAMILY"/>
    <property type="match status" value="1"/>
</dbReference>
<feature type="domain" description="Major facilitator superfamily (MFS) profile" evidence="7">
    <location>
        <begin position="203"/>
        <end position="667"/>
    </location>
</feature>
<keyword evidence="3 6" id="KW-1133">Transmembrane helix</keyword>
<comment type="caution">
    <text evidence="8">The sequence shown here is derived from an EMBL/GenBank/DDBJ whole genome shotgun (WGS) entry which is preliminary data.</text>
</comment>
<name>A0A3D8RM43_9HELO</name>
<feature type="transmembrane region" description="Helical" evidence="6">
    <location>
        <begin position="506"/>
        <end position="525"/>
    </location>
</feature>
<feature type="transmembrane region" description="Helical" evidence="6">
    <location>
        <begin position="325"/>
        <end position="344"/>
    </location>
</feature>
<feature type="transmembrane region" description="Helical" evidence="6">
    <location>
        <begin position="426"/>
        <end position="444"/>
    </location>
</feature>
<accession>A0A3D8RM43</accession>
<evidence type="ECO:0000256" key="4">
    <source>
        <dbReference type="ARBA" id="ARBA00023136"/>
    </source>
</evidence>
<feature type="transmembrane region" description="Helical" evidence="6">
    <location>
        <begin position="465"/>
        <end position="486"/>
    </location>
</feature>
<dbReference type="SUPFAM" id="SSF103473">
    <property type="entry name" value="MFS general substrate transporter"/>
    <property type="match status" value="1"/>
</dbReference>
<comment type="subcellular location">
    <subcellularLocation>
        <location evidence="1">Membrane</location>
        <topology evidence="1">Multi-pass membrane protein</topology>
    </subcellularLocation>
</comment>
<organism evidence="8 9">
    <name type="scientific">Coleophoma cylindrospora</name>
    <dbReference type="NCBI Taxonomy" id="1849047"/>
    <lineage>
        <taxon>Eukaryota</taxon>
        <taxon>Fungi</taxon>
        <taxon>Dikarya</taxon>
        <taxon>Ascomycota</taxon>
        <taxon>Pezizomycotina</taxon>
        <taxon>Leotiomycetes</taxon>
        <taxon>Helotiales</taxon>
        <taxon>Dermateaceae</taxon>
        <taxon>Coleophoma</taxon>
    </lineage>
</organism>
<evidence type="ECO:0000256" key="6">
    <source>
        <dbReference type="SAM" id="Phobius"/>
    </source>
</evidence>
<dbReference type="GO" id="GO:0005886">
    <property type="term" value="C:plasma membrane"/>
    <property type="evidence" value="ECO:0007669"/>
    <property type="project" value="TreeGrafter"/>
</dbReference>
<gene>
    <name evidence="8" type="ORF">BP6252_06162</name>
</gene>
<dbReference type="AlphaFoldDB" id="A0A3D8RM43"/>
<dbReference type="Proteomes" id="UP000256645">
    <property type="component" value="Unassembled WGS sequence"/>
</dbReference>
<keyword evidence="2 6" id="KW-0812">Transmembrane</keyword>
<dbReference type="GO" id="GO:0022857">
    <property type="term" value="F:transmembrane transporter activity"/>
    <property type="evidence" value="ECO:0007669"/>
    <property type="project" value="InterPro"/>
</dbReference>
<feature type="compositionally biased region" description="Polar residues" evidence="5">
    <location>
        <begin position="123"/>
        <end position="132"/>
    </location>
</feature>
<protein>
    <submittedName>
        <fullName evidence="8">MFS toxin efflux pump (AflT)-like protein</fullName>
    </submittedName>
</protein>
<evidence type="ECO:0000259" key="7">
    <source>
        <dbReference type="PROSITE" id="PS50850"/>
    </source>
</evidence>
<dbReference type="InterPro" id="IPR036259">
    <property type="entry name" value="MFS_trans_sf"/>
</dbReference>
<evidence type="ECO:0000256" key="1">
    <source>
        <dbReference type="ARBA" id="ARBA00004141"/>
    </source>
</evidence>
<feature type="transmembrane region" description="Helical" evidence="6">
    <location>
        <begin position="397"/>
        <end position="414"/>
    </location>
</feature>
<evidence type="ECO:0000256" key="2">
    <source>
        <dbReference type="ARBA" id="ARBA00022692"/>
    </source>
</evidence>
<feature type="compositionally biased region" description="Basic and acidic residues" evidence="5">
    <location>
        <begin position="106"/>
        <end position="121"/>
    </location>
</feature>
<feature type="transmembrane region" description="Helical" evidence="6">
    <location>
        <begin position="597"/>
        <end position="616"/>
    </location>
</feature>
<feature type="region of interest" description="Disordered" evidence="5">
    <location>
        <begin position="54"/>
        <end position="132"/>
    </location>
</feature>
<dbReference type="InterPro" id="IPR011701">
    <property type="entry name" value="MFS"/>
</dbReference>
<feature type="transmembrane region" description="Helical" evidence="6">
    <location>
        <begin position="562"/>
        <end position="585"/>
    </location>
</feature>
<dbReference type="EMBL" id="PDLM01000006">
    <property type="protein sequence ID" value="RDW75020.1"/>
    <property type="molecule type" value="Genomic_DNA"/>
</dbReference>
<dbReference type="InterPro" id="IPR020846">
    <property type="entry name" value="MFS_dom"/>
</dbReference>
<evidence type="ECO:0000256" key="3">
    <source>
        <dbReference type="ARBA" id="ARBA00022989"/>
    </source>
</evidence>
<sequence>MALVEASQPSTPDQRTARDGDAGAAETPLDVFGQGSVWQDKGRACHLYGLLDANIPKQTSDGPGRRFVFPRETSKSSNGKGVWRQPRRTVEHPITLSKMDATPMNPDKHNEDKDGSEDRNRHGNNASLHNNPNHLEALSASADNSDHITAPDFHEKDGSAHNVPHPIPTGDSAKAAVSEGIDGCDEEDDSNTAYPHGLPLGLLTFGLCMATFTVALDNTIIATAIPKITTVFDSLGDVGWYGSSYLLTTTALQPSFGRIYTYFNVKYIYLSSLVLFELGSIICAAAKNSVMLIVGRAVAGAGASALFSGAMTIVGFTVPLIRRPMYIAAISSMFAISSVIGPLLGGALTDKASWRWCFWINLPFGAVALGAVGFFFKPPKRKESTMTTKEKILQIDLLGAILLICAIVCLLLALQWGGSSYPWSNSKVWGCLLGFGLLIIIFIVQQFRRGERATIPPRIFGQRTVLSACIYSCFLSMGLYTHVFYLPFYFQAVKGTSAEASGIRTIPYLASVIISSIIVGAGITVIGFYKPFMIAGGAIFTVGAGLIYTFKVTSSAGTWVGYQLLSGFGAGAGVQIPFIAVQVVLSKQDMPTGNAIAIFFNSLGGAVSISVAQNIFANGLETNIPIYAPEVSAAEVISAGATHLRDVVSAAALPGVLRAYMVALQHSFVIPIVVGGIAAGSACFVEWKTVKGKKIIAAAA</sequence>
<dbReference type="PROSITE" id="PS50850">
    <property type="entry name" value="MFS"/>
    <property type="match status" value="1"/>
</dbReference>
<feature type="transmembrane region" description="Helical" evidence="6">
    <location>
        <begin position="532"/>
        <end position="550"/>
    </location>
</feature>
<keyword evidence="9" id="KW-1185">Reference proteome</keyword>
<feature type="region of interest" description="Disordered" evidence="5">
    <location>
        <begin position="1"/>
        <end position="28"/>
    </location>
</feature>
<feature type="transmembrane region" description="Helical" evidence="6">
    <location>
        <begin position="293"/>
        <end position="318"/>
    </location>
</feature>
<dbReference type="Gene3D" id="1.20.1720.10">
    <property type="entry name" value="Multidrug resistance protein D"/>
    <property type="match status" value="1"/>
</dbReference>
<feature type="transmembrane region" description="Helical" evidence="6">
    <location>
        <begin position="663"/>
        <end position="685"/>
    </location>
</feature>